<dbReference type="InterPro" id="IPR015001">
    <property type="entry name" value="DUF1850"/>
</dbReference>
<dbReference type="KEGG" id="tic:FH039_04210"/>
<sequence length="152" mass="17339">MSRKALSFFAIILAFLLLFLPVKAVEITVDDESHFYPPGSTIEISYIHSVERSQVVEVLVANDSGFYAVEMKWKDFGAGLPEDIQNLTDGFYIKKTHDYLGKEFRYWFIPINHANITVNGSPVIVDSDGGRQVVVDFRIKRVPLIMKLIGRW</sequence>
<dbReference type="AlphaFoldDB" id="A0A4Y5SJA9"/>
<protein>
    <submittedName>
        <fullName evidence="1">DUF1850 domain-containing protein</fullName>
    </submittedName>
</protein>
<evidence type="ECO:0000313" key="2">
    <source>
        <dbReference type="Proteomes" id="UP000306007"/>
    </source>
</evidence>
<accession>A0A4Y5SJA9</accession>
<gene>
    <name evidence="1" type="ORF">FH039_04210</name>
</gene>
<evidence type="ECO:0000313" key="1">
    <source>
        <dbReference type="EMBL" id="QDA30963.1"/>
    </source>
</evidence>
<reference evidence="1 2" key="1">
    <citation type="submission" date="2019-06" db="EMBL/GenBank/DDBJ databases">
        <title>Thermococcus indicus sp. nov., a Fe(III)-reducing hyperthermophilic archaeon isolated from the Onnuri vent field of the Central Indian Ocean ridge.</title>
        <authorList>
            <person name="Lim J.K."/>
            <person name="Kim Y.J."/>
            <person name="Kwon K.K."/>
        </authorList>
    </citation>
    <scope>NUCLEOTIDE SEQUENCE [LARGE SCALE GENOMIC DNA]</scope>
    <source>
        <strain evidence="1 2">IOH1</strain>
    </source>
</reference>
<keyword evidence="2" id="KW-1185">Reference proteome</keyword>
<dbReference type="EMBL" id="CP040846">
    <property type="protein sequence ID" value="QDA30963.1"/>
    <property type="molecule type" value="Genomic_DNA"/>
</dbReference>
<organism evidence="1 2">
    <name type="scientific">Thermococcus indicus</name>
    <dbReference type="NCBI Taxonomy" id="2586643"/>
    <lineage>
        <taxon>Archaea</taxon>
        <taxon>Methanobacteriati</taxon>
        <taxon>Methanobacteriota</taxon>
        <taxon>Thermococci</taxon>
        <taxon>Thermococcales</taxon>
        <taxon>Thermococcaceae</taxon>
        <taxon>Thermococcus</taxon>
    </lineage>
</organism>
<dbReference type="Proteomes" id="UP000306007">
    <property type="component" value="Chromosome"/>
</dbReference>
<name>A0A4Y5SJA9_9EURY</name>
<dbReference type="Pfam" id="PF08905">
    <property type="entry name" value="DUF1850"/>
    <property type="match status" value="1"/>
</dbReference>
<proteinExistence type="predicted"/>
<dbReference type="OrthoDB" id="103636at2157"/>